<dbReference type="AlphaFoldDB" id="A0A401LA17"/>
<dbReference type="Proteomes" id="UP000286921">
    <property type="component" value="Unassembled WGS sequence"/>
</dbReference>
<evidence type="ECO:0000313" key="1">
    <source>
        <dbReference type="EMBL" id="GCB28322.1"/>
    </source>
</evidence>
<gene>
    <name evidence="1" type="ORF">AAWM_11207</name>
</gene>
<protein>
    <submittedName>
        <fullName evidence="1">Uncharacterized protein</fullName>
    </submittedName>
</protein>
<sequence>MHRHLGPLTGVTGGWAEEWKGTQEWVLAPRAAECGLRKRAQRASRRSSLLDHRTLRAGPWAREGRWYYVEGERQLISAAGSPPTLLPCQAGHLSVTGGAQVLRGLASGTGVPAHPGPLLAESETRRLNHARGCPLLPGCLKSGGRSRSPAPMESVDRWPLASLLLQIPGGAAPREPPFVGVSAGSGPSTRGPYAAACQRLQGRFLAGVYLRADRFLGATVGAIGWSSVYSRCAGGVAVAGHFVCPFQSEAYVTRCLFGGFGVNLRKDHYRVRVLWAQPPIRVYCTLLLRRARRLSAAGGAPLPPGPVPAGDPNTNTV</sequence>
<organism evidence="1 2">
    <name type="scientific">Aspergillus awamori</name>
    <name type="common">Black koji mold</name>
    <dbReference type="NCBI Taxonomy" id="105351"/>
    <lineage>
        <taxon>Eukaryota</taxon>
        <taxon>Fungi</taxon>
        <taxon>Dikarya</taxon>
        <taxon>Ascomycota</taxon>
        <taxon>Pezizomycotina</taxon>
        <taxon>Eurotiomycetes</taxon>
        <taxon>Eurotiomycetidae</taxon>
        <taxon>Eurotiales</taxon>
        <taxon>Aspergillaceae</taxon>
        <taxon>Aspergillus</taxon>
    </lineage>
</organism>
<accession>A0A401LA17</accession>
<reference evidence="1 2" key="1">
    <citation type="submission" date="2016-09" db="EMBL/GenBank/DDBJ databases">
        <title>Aspergillus awamori IFM 58123T.</title>
        <authorList>
            <person name="Kusuya Y."/>
            <person name="Shimizu M."/>
            <person name="Takahashi H."/>
            <person name="Yaguchi T."/>
        </authorList>
    </citation>
    <scope>NUCLEOTIDE SEQUENCE [LARGE SCALE GENOMIC DNA]</scope>
    <source>
        <strain evidence="1 2">IFM 58123</strain>
    </source>
</reference>
<comment type="caution">
    <text evidence="1">The sequence shown here is derived from an EMBL/GenBank/DDBJ whole genome shotgun (WGS) entry which is preliminary data.</text>
</comment>
<name>A0A401LA17_ASPAW</name>
<evidence type="ECO:0000313" key="2">
    <source>
        <dbReference type="Proteomes" id="UP000286921"/>
    </source>
</evidence>
<keyword evidence="2" id="KW-1185">Reference proteome</keyword>
<proteinExistence type="predicted"/>
<dbReference type="EMBL" id="BDHI01000032">
    <property type="protein sequence ID" value="GCB28322.1"/>
    <property type="molecule type" value="Genomic_DNA"/>
</dbReference>